<accession>A0A0C3S5U4</accession>
<dbReference type="InterPro" id="IPR000210">
    <property type="entry name" value="BTB/POZ_dom"/>
</dbReference>
<dbReference type="EMBL" id="KN840534">
    <property type="protein sequence ID" value="KIP05782.1"/>
    <property type="molecule type" value="Genomic_DNA"/>
</dbReference>
<feature type="non-terminal residue" evidence="2">
    <location>
        <position position="238"/>
    </location>
</feature>
<dbReference type="Gene3D" id="3.30.710.10">
    <property type="entry name" value="Potassium Channel Kv1.1, Chain A"/>
    <property type="match status" value="1"/>
</dbReference>
<evidence type="ECO:0000259" key="1">
    <source>
        <dbReference type="PROSITE" id="PS50097"/>
    </source>
</evidence>
<protein>
    <recommendedName>
        <fullName evidence="1">BTB domain-containing protein</fullName>
    </recommendedName>
</protein>
<proteinExistence type="predicted"/>
<dbReference type="HOGENOM" id="CLU_033082_7_0_1"/>
<dbReference type="InterPro" id="IPR011333">
    <property type="entry name" value="SKP1/BTB/POZ_sf"/>
</dbReference>
<organism evidence="2 3">
    <name type="scientific">Phlebiopsis gigantea (strain 11061_1 CR5-6)</name>
    <name type="common">White-rot fungus</name>
    <name type="synonym">Peniophora gigantea</name>
    <dbReference type="NCBI Taxonomy" id="745531"/>
    <lineage>
        <taxon>Eukaryota</taxon>
        <taxon>Fungi</taxon>
        <taxon>Dikarya</taxon>
        <taxon>Basidiomycota</taxon>
        <taxon>Agaricomycotina</taxon>
        <taxon>Agaricomycetes</taxon>
        <taxon>Polyporales</taxon>
        <taxon>Phanerochaetaceae</taxon>
        <taxon>Phlebiopsis</taxon>
    </lineage>
</organism>
<feature type="domain" description="BTB" evidence="1">
    <location>
        <begin position="14"/>
        <end position="90"/>
    </location>
</feature>
<dbReference type="Proteomes" id="UP000053257">
    <property type="component" value="Unassembled WGS sequence"/>
</dbReference>
<name>A0A0C3S5U4_PHLG1</name>
<feature type="non-terminal residue" evidence="2">
    <location>
        <position position="1"/>
    </location>
</feature>
<keyword evidence="3" id="KW-1185">Reference proteome</keyword>
<dbReference type="CDD" id="cd18186">
    <property type="entry name" value="BTB_POZ_ZBTB_KLHL-like"/>
    <property type="match status" value="1"/>
</dbReference>
<dbReference type="STRING" id="745531.A0A0C3S5U4"/>
<dbReference type="SUPFAM" id="SSF54695">
    <property type="entry name" value="POZ domain"/>
    <property type="match status" value="1"/>
</dbReference>
<dbReference type="OrthoDB" id="3268787at2759"/>
<evidence type="ECO:0000313" key="2">
    <source>
        <dbReference type="EMBL" id="KIP05782.1"/>
    </source>
</evidence>
<dbReference type="AlphaFoldDB" id="A0A0C3S5U4"/>
<dbReference type="PROSITE" id="PS50097">
    <property type="entry name" value="BTB"/>
    <property type="match status" value="1"/>
</dbReference>
<dbReference type="Pfam" id="PF00651">
    <property type="entry name" value="BTB"/>
    <property type="match status" value="1"/>
</dbReference>
<evidence type="ECO:0000313" key="3">
    <source>
        <dbReference type="Proteomes" id="UP000053257"/>
    </source>
</evidence>
<reference evidence="2 3" key="1">
    <citation type="journal article" date="2014" name="PLoS Genet.">
        <title>Analysis of the Phlebiopsis gigantea genome, transcriptome and secretome provides insight into its pioneer colonization strategies of wood.</title>
        <authorList>
            <person name="Hori C."/>
            <person name="Ishida T."/>
            <person name="Igarashi K."/>
            <person name="Samejima M."/>
            <person name="Suzuki H."/>
            <person name="Master E."/>
            <person name="Ferreira P."/>
            <person name="Ruiz-Duenas F.J."/>
            <person name="Held B."/>
            <person name="Canessa P."/>
            <person name="Larrondo L.F."/>
            <person name="Schmoll M."/>
            <person name="Druzhinina I.S."/>
            <person name="Kubicek C.P."/>
            <person name="Gaskell J.A."/>
            <person name="Kersten P."/>
            <person name="St John F."/>
            <person name="Glasner J."/>
            <person name="Sabat G."/>
            <person name="Splinter BonDurant S."/>
            <person name="Syed K."/>
            <person name="Yadav J."/>
            <person name="Mgbeahuruike A.C."/>
            <person name="Kovalchuk A."/>
            <person name="Asiegbu F.O."/>
            <person name="Lackner G."/>
            <person name="Hoffmeister D."/>
            <person name="Rencoret J."/>
            <person name="Gutierrez A."/>
            <person name="Sun H."/>
            <person name="Lindquist E."/>
            <person name="Barry K."/>
            <person name="Riley R."/>
            <person name="Grigoriev I.V."/>
            <person name="Henrissat B."/>
            <person name="Kues U."/>
            <person name="Berka R.M."/>
            <person name="Martinez A.T."/>
            <person name="Covert S.F."/>
            <person name="Blanchette R.A."/>
            <person name="Cullen D."/>
        </authorList>
    </citation>
    <scope>NUCLEOTIDE SEQUENCE [LARGE SCALE GENOMIC DNA]</scope>
    <source>
        <strain evidence="2 3">11061_1 CR5-6</strain>
    </source>
</reference>
<dbReference type="SMART" id="SM00225">
    <property type="entry name" value="BTB"/>
    <property type="match status" value="1"/>
</dbReference>
<sequence>LRIQRHPTLYFAHGDLVLSADKGTTRVMFCVNKSTLAHYSPVFADMFGLPSKQDVNETYEGVPVVHLHDEYEDLETFLSALYSFGLSTKRLDPDTPLLVRGVLKLASKYQVDAVRSRIVQCLEEDWPTTPLAWLRLCHDEKLYNDGFTRYHTLGSGEYAEDKFPEPASAIRLARDFDIPSILPAAYLKLLYADPTLDWDAIRKEPETPCGRMVRSARWRLLDQTDLLRLAQGRSRLVS</sequence>
<gene>
    <name evidence="2" type="ORF">PHLGIDRAFT_44007</name>
</gene>